<evidence type="ECO:0000313" key="5">
    <source>
        <dbReference type="EMBL" id="KAH0938396.1"/>
    </source>
</evidence>
<dbReference type="InterPro" id="IPR040390">
    <property type="entry name" value="TIFY/JAZ"/>
</dbReference>
<dbReference type="PANTHER" id="PTHR33077">
    <property type="entry name" value="PROTEIN TIFY 4A-RELATED-RELATED"/>
    <property type="match status" value="1"/>
</dbReference>
<keyword evidence="2" id="KW-1184">Jasmonic acid signaling pathway</keyword>
<feature type="domain" description="Tify" evidence="4">
    <location>
        <begin position="123"/>
        <end position="158"/>
    </location>
</feature>
<protein>
    <recommendedName>
        <fullName evidence="2">Protein TIFY</fullName>
    </recommendedName>
    <alternativeName>
        <fullName evidence="2">Jasmonate ZIM domain-containing protein</fullName>
    </alternativeName>
</protein>
<feature type="region of interest" description="Disordered" evidence="3">
    <location>
        <begin position="235"/>
        <end position="295"/>
    </location>
</feature>
<dbReference type="PANTHER" id="PTHR33077:SF68">
    <property type="entry name" value="PROTEIN TIFY 11B"/>
    <property type="match status" value="1"/>
</dbReference>
<proteinExistence type="inferred from homology"/>
<accession>A0ABQ8E9S9</accession>
<dbReference type="Pfam" id="PF06200">
    <property type="entry name" value="tify"/>
    <property type="match status" value="1"/>
</dbReference>
<evidence type="ECO:0000256" key="2">
    <source>
        <dbReference type="RuleBase" id="RU369065"/>
    </source>
</evidence>
<organism evidence="5 6">
    <name type="scientific">Brassica napus</name>
    <name type="common">Rape</name>
    <dbReference type="NCBI Taxonomy" id="3708"/>
    <lineage>
        <taxon>Eukaryota</taxon>
        <taxon>Viridiplantae</taxon>
        <taxon>Streptophyta</taxon>
        <taxon>Embryophyta</taxon>
        <taxon>Tracheophyta</taxon>
        <taxon>Spermatophyta</taxon>
        <taxon>Magnoliopsida</taxon>
        <taxon>eudicotyledons</taxon>
        <taxon>Gunneridae</taxon>
        <taxon>Pentapetalae</taxon>
        <taxon>rosids</taxon>
        <taxon>malvids</taxon>
        <taxon>Brassicales</taxon>
        <taxon>Brassicaceae</taxon>
        <taxon>Brassiceae</taxon>
        <taxon>Brassica</taxon>
    </lineage>
</organism>
<name>A0ABQ8E9S9_BRANA</name>
<gene>
    <name evidence="5" type="ORF">HID58_005857</name>
</gene>
<evidence type="ECO:0000259" key="4">
    <source>
        <dbReference type="PROSITE" id="PS51320"/>
    </source>
</evidence>
<dbReference type="InterPro" id="IPR018467">
    <property type="entry name" value="CCT_CS"/>
</dbReference>
<dbReference type="Proteomes" id="UP000824890">
    <property type="component" value="Unassembled WGS sequence"/>
</dbReference>
<keyword evidence="2" id="KW-0539">Nucleus</keyword>
<dbReference type="InterPro" id="IPR010399">
    <property type="entry name" value="Tify_dom"/>
</dbReference>
<evidence type="ECO:0000313" key="6">
    <source>
        <dbReference type="Proteomes" id="UP000824890"/>
    </source>
</evidence>
<reference evidence="5 6" key="1">
    <citation type="submission" date="2021-05" db="EMBL/GenBank/DDBJ databases">
        <title>Genome Assembly of Synthetic Allotetraploid Brassica napus Reveals Homoeologous Exchanges between Subgenomes.</title>
        <authorList>
            <person name="Davis J.T."/>
        </authorList>
    </citation>
    <scope>NUCLEOTIDE SEQUENCE [LARGE SCALE GENOMIC DNA]</scope>
    <source>
        <strain evidence="6">cv. Da-Ae</strain>
        <tissue evidence="5">Seedling</tissue>
    </source>
</reference>
<evidence type="ECO:0000256" key="1">
    <source>
        <dbReference type="ARBA" id="ARBA00008614"/>
    </source>
</evidence>
<comment type="similarity">
    <text evidence="1 2">Belongs to the TIFY/JAZ family.</text>
</comment>
<feature type="compositionally biased region" description="Basic and acidic residues" evidence="3">
    <location>
        <begin position="283"/>
        <end position="295"/>
    </location>
</feature>
<comment type="caution">
    <text evidence="5">The sequence shown here is derived from an EMBL/GenBank/DDBJ whole genome shotgun (WGS) entry which is preliminary data.</text>
</comment>
<keyword evidence="6" id="KW-1185">Reference proteome</keyword>
<dbReference type="Pfam" id="PF09425">
    <property type="entry name" value="Jas_motif"/>
    <property type="match status" value="1"/>
</dbReference>
<evidence type="ECO:0000256" key="3">
    <source>
        <dbReference type="SAM" id="MobiDB-lite"/>
    </source>
</evidence>
<dbReference type="PROSITE" id="PS51320">
    <property type="entry name" value="TIFY"/>
    <property type="match status" value="1"/>
</dbReference>
<comment type="subcellular location">
    <subcellularLocation>
        <location evidence="2">Nucleus</location>
    </subcellularLocation>
</comment>
<comment type="domain">
    <text evidence="2">The jas domain is required for interaction with COI1.</text>
</comment>
<dbReference type="SMART" id="SM00979">
    <property type="entry name" value="TIFY"/>
    <property type="match status" value="1"/>
</dbReference>
<comment type="function">
    <text evidence="2">Repressor of jasmonate responses.</text>
</comment>
<dbReference type="EMBL" id="JAGKQM010000002">
    <property type="protein sequence ID" value="KAH0938396.1"/>
    <property type="molecule type" value="Genomic_DNA"/>
</dbReference>
<sequence length="295" mass="32795">MLVVLFDFNVLKPFELLQSHRSMSNGKAPEKSSFSRRCSLFSRYLKEKGNFGNIDIGLSRKLDLELAGKSDLSGQQNEIKKADISETRPFDLSQKVSVGEASTSSGGKPRFVDLSEPASLVVPEPGNSQLTIFFRGKVMVYDEFPEDKAKEIMAAAREAHHVAVDSKNTQNLDMNMSNKTNVVIPDLNEPTTFGTNNNDHQTGQQHQVVERIARRASLHRFFAKRKDRAVARAPYQVNQSGGHLPPKPQKVGPSVEPGQPSRQPETPSKPKRHNDASMEVDGEEGRCSKDLELKL</sequence>